<keyword evidence="1" id="KW-0175">Coiled coil</keyword>
<gene>
    <name evidence="2" type="ORF">RHSP_60601</name>
</gene>
<dbReference type="EMBL" id="AQHN01000005">
    <property type="protein sequence ID" value="ENN89522.1"/>
    <property type="molecule type" value="Genomic_DNA"/>
</dbReference>
<sequence>MVAKSHVASKALGETVSLASIIPDANCRAKRTDCTLAESRRSTEGFRRKLNGASLSHSQRIKAQMATKTTIAHLFPDDEGMILVAKDVNDGSPRHITEVANGANCGCVCFGCGRRLIARNGGDPNVRAYSFAHRPEDNVVDCVSSGETALHIRAKEIIAKHCRVTLPPTFTPGLDGKPVEVSPERSIHLTDVHLETAAGEVIPDVIATMPDGRRLFIEIANTHPCPPEKIEKLDAMGVEVLEITVSKYQSHPLDELDDIILDIAPRKLLHSAEVKAMAANIAEERLRQESAKIAEAKRLVAIYRDPEIWNHKKAQKLVDDLVQLGLSDFLDLDDNRPSAFIVYRRQWQAAIFDRLLKAKSALGAMAFIESFSKGGWPKKDIAYTKSHHSRWIAANVDEDFKSPYEEVYAYLTRLRQAGAVYEVPGKRFVMGHDIQVRIDTAIQKRMLPERQSKQLRIAFQGVGSLMLPEDGRLPDYDVWLKSRAEHFDLSVAELLADENGDYEELLDQVIAVRTMIEEMQRLKGVDPPDEMAGLPMDRLINRLGLARLEAEERAEAELAARRQREAIETAARLKQEVADRVHKAEEAALFDVDDVAVFMKTPLSEHEGKTPGELAAESTDGLKQVQGVLWRMREDKMAAERSERVRKAMVDKLYDRVYSRILRREIADLWLTAQWKELGGTKPVDYCKDEKTLARCLEVLEEFAANEQRRRR</sequence>
<feature type="coiled-coil region" evidence="1">
    <location>
        <begin position="556"/>
        <end position="587"/>
    </location>
</feature>
<protein>
    <recommendedName>
        <fullName evidence="4">Antitoxin Xre/MbcA/ParS-like toxin-binding domain-containing protein</fullName>
    </recommendedName>
</protein>
<evidence type="ECO:0000313" key="2">
    <source>
        <dbReference type="EMBL" id="ENN89522.1"/>
    </source>
</evidence>
<reference evidence="2 3" key="1">
    <citation type="journal article" date="2012" name="BMC Genomics">
        <title>Genomic basis of broad host range and environmental adaptability of Rhizobium tropici CIAT 899 and Rhizobium sp. PRF 81 which are used in inoculants for common bean (Phaseolus vulgaris L.).</title>
        <authorList>
            <person name="Ormeno-Orrillo E."/>
            <person name="Menna P."/>
            <person name="Almeida L.G."/>
            <person name="Ollero F.J."/>
            <person name="Nicolas M.F."/>
            <person name="Pains Rodrigues E."/>
            <person name="Shigueyoshi Nakatani A."/>
            <person name="Silva Batista J.S."/>
            <person name="Oliveira Chueire L.M."/>
            <person name="Souza R.C."/>
            <person name="Ribeiro Vasconcelos A.T."/>
            <person name="Megias M."/>
            <person name="Hungria M."/>
            <person name="Martinez-Romero E."/>
        </authorList>
    </citation>
    <scope>NUCLEOTIDE SEQUENCE [LARGE SCALE GENOMIC DNA]</scope>
    <source>
        <strain evidence="2 3">PRF 81</strain>
    </source>
</reference>
<accession>N6VEL6</accession>
<evidence type="ECO:0008006" key="4">
    <source>
        <dbReference type="Google" id="ProtNLM"/>
    </source>
</evidence>
<dbReference type="PATRIC" id="fig|363754.4.peg.285"/>
<dbReference type="AlphaFoldDB" id="N6VEL6"/>
<comment type="caution">
    <text evidence="2">The sequence shown here is derived from an EMBL/GenBank/DDBJ whole genome shotgun (WGS) entry which is preliminary data.</text>
</comment>
<dbReference type="RefSeq" id="WP_004107752.1">
    <property type="nucleotide sequence ID" value="NZ_AQHN01000005.1"/>
</dbReference>
<evidence type="ECO:0000256" key="1">
    <source>
        <dbReference type="SAM" id="Coils"/>
    </source>
</evidence>
<dbReference type="Proteomes" id="UP000012429">
    <property type="component" value="Unassembled WGS sequence"/>
</dbReference>
<proteinExistence type="predicted"/>
<name>N6VEL6_9HYPH</name>
<organism evidence="2 3">
    <name type="scientific">Rhizobium freirei PRF 81</name>
    <dbReference type="NCBI Taxonomy" id="363754"/>
    <lineage>
        <taxon>Bacteria</taxon>
        <taxon>Pseudomonadati</taxon>
        <taxon>Pseudomonadota</taxon>
        <taxon>Alphaproteobacteria</taxon>
        <taxon>Hyphomicrobiales</taxon>
        <taxon>Rhizobiaceae</taxon>
        <taxon>Rhizobium/Agrobacterium group</taxon>
        <taxon>Rhizobium</taxon>
    </lineage>
</organism>
<evidence type="ECO:0000313" key="3">
    <source>
        <dbReference type="Proteomes" id="UP000012429"/>
    </source>
</evidence>
<dbReference type="STRING" id="363754.RHSP_60601"/>
<keyword evidence="3" id="KW-1185">Reference proteome</keyword>